<dbReference type="EMBL" id="CBTK010000088">
    <property type="protein sequence ID" value="CDH44631.1"/>
    <property type="molecule type" value="Genomic_DNA"/>
</dbReference>
<name>A0A7U7GAK4_9GAMM</name>
<protein>
    <submittedName>
        <fullName evidence="1">Uncharacterized protein</fullName>
    </submittedName>
</protein>
<comment type="caution">
    <text evidence="1">The sequence shown here is derived from an EMBL/GenBank/DDBJ whole genome shotgun (WGS) entry which is preliminary data.</text>
</comment>
<keyword evidence="2" id="KW-1185">Reference proteome</keyword>
<proteinExistence type="predicted"/>
<sequence length="67" mass="7767">MSGHFLSTGFAEVFINQTPLTIAHLFLWVSAEENQESPFFRASRKLIESLNRFKIGAPIIYNYLIYK</sequence>
<dbReference type="AlphaFoldDB" id="A0A7U7GAK4"/>
<evidence type="ECO:0000313" key="2">
    <source>
        <dbReference type="Proteomes" id="UP000019184"/>
    </source>
</evidence>
<evidence type="ECO:0000313" key="1">
    <source>
        <dbReference type="EMBL" id="CDH44631.1"/>
    </source>
</evidence>
<gene>
    <name evidence="1" type="ORF">BN874_1780008</name>
</gene>
<reference evidence="1 2" key="1">
    <citation type="journal article" date="2014" name="ISME J.">
        <title>Candidatus Competibacter-lineage genomes retrieved from metagenomes reveal functional metabolic diversity.</title>
        <authorList>
            <person name="McIlroy S.J."/>
            <person name="Albertsen M."/>
            <person name="Andresen E.K."/>
            <person name="Saunders A.M."/>
            <person name="Kristiansen R."/>
            <person name="Stokholm-Bjerregaard M."/>
            <person name="Nielsen K.L."/>
            <person name="Nielsen P.H."/>
        </authorList>
    </citation>
    <scope>NUCLEOTIDE SEQUENCE [LARGE SCALE GENOMIC DNA]</scope>
    <source>
        <strain evidence="1 2">Run_B_J11</strain>
    </source>
</reference>
<accession>A0A7U7GAK4</accession>
<organism evidence="1 2">
    <name type="scientific">Candidatus Contendobacter odensis Run_B_J11</name>
    <dbReference type="NCBI Taxonomy" id="1400861"/>
    <lineage>
        <taxon>Bacteria</taxon>
        <taxon>Pseudomonadati</taxon>
        <taxon>Pseudomonadota</taxon>
        <taxon>Gammaproteobacteria</taxon>
        <taxon>Candidatus Competibacteraceae</taxon>
        <taxon>Candidatus Contendibacter</taxon>
    </lineage>
</organism>
<dbReference type="Proteomes" id="UP000019184">
    <property type="component" value="Unassembled WGS sequence"/>
</dbReference>